<keyword evidence="2" id="KW-1185">Reference proteome</keyword>
<accession>A0ABX8H2Y2</accession>
<organism evidence="1 2">
    <name type="scientific">Flammeovirga kamogawensis</name>
    <dbReference type="NCBI Taxonomy" id="373891"/>
    <lineage>
        <taxon>Bacteria</taxon>
        <taxon>Pseudomonadati</taxon>
        <taxon>Bacteroidota</taxon>
        <taxon>Cytophagia</taxon>
        <taxon>Cytophagales</taxon>
        <taxon>Flammeovirgaceae</taxon>
        <taxon>Flammeovirga</taxon>
    </lineage>
</organism>
<evidence type="ECO:0000313" key="1">
    <source>
        <dbReference type="EMBL" id="QWG10181.1"/>
    </source>
</evidence>
<dbReference type="Proteomes" id="UP000682802">
    <property type="component" value="Chromosome 2"/>
</dbReference>
<dbReference type="RefSeq" id="WP_144075792.1">
    <property type="nucleotide sequence ID" value="NZ_CP076129.1"/>
</dbReference>
<name>A0ABX8H2Y2_9BACT</name>
<evidence type="ECO:0000313" key="2">
    <source>
        <dbReference type="Proteomes" id="UP000682802"/>
    </source>
</evidence>
<gene>
    <name evidence="1" type="ORF">KM029_21090</name>
</gene>
<dbReference type="EMBL" id="CP076129">
    <property type="protein sequence ID" value="QWG10181.1"/>
    <property type="molecule type" value="Genomic_DNA"/>
</dbReference>
<protein>
    <submittedName>
        <fullName evidence="1">Immunity 52 family protein</fullName>
    </submittedName>
</protein>
<reference evidence="1 2" key="1">
    <citation type="submission" date="2021-05" db="EMBL/GenBank/DDBJ databases">
        <title>Comparative genomic studies on the polysaccharide-degrading batcterial strains of the Flammeovirga genus.</title>
        <authorList>
            <person name="Zewei F."/>
            <person name="Zheng Z."/>
            <person name="Yu L."/>
            <person name="Ruyue G."/>
            <person name="Yanhong M."/>
            <person name="Yuanyuan C."/>
            <person name="Jingyan G."/>
            <person name="Wenjun H."/>
        </authorList>
    </citation>
    <scope>NUCLEOTIDE SEQUENCE [LARGE SCALE GENOMIC DNA]</scope>
    <source>
        <strain evidence="1 2">YS10</strain>
    </source>
</reference>
<proteinExistence type="predicted"/>
<sequence>MERYFLGTYWGVRKLSLQDSSLLLLDILKLVESFEGKELFYNLIEDDHRLDLRDEDYFIDYVTRKIRHEENKFNKDYNQEVDLLTENENYFSDGGFTMSVNIRNGELIKHVKASVGKYSKYLTNVVTMDLKQSSLIKDHARYTFFLKELCEILQPNNAGIYNDTFSYDIANQEAGDLYVSGIMYFSNEIKIPNKDYINEIIPLDNIGNLVILEKELFTIKDPKHVEKGLQFIKDLSIVNK</sequence>